<sequence>MKPLLITDCDEVLLHMVRHFGEWLGDTHDIDFALNGSAFEGAMRRRGDGSTLQGPEMWALLDGFFPGEMARQTLVPHAREALARIAEVADIVVLTNLQDHCRDHRITQLANHGIVHRVECNQGGKGNPVARLVAEHGASVAVFVDDLATHHESVAKHAPDVFRLHMVAEPSLAPKVPPAPHAHARIDDWRDAQAWILERFAHA</sequence>
<name>A0A7X5XZ02_9SPHN</name>
<accession>A0A7X5XZ02</accession>
<evidence type="ECO:0008006" key="3">
    <source>
        <dbReference type="Google" id="ProtNLM"/>
    </source>
</evidence>
<organism evidence="1 2">
    <name type="scientific">Sphingomonas trueperi</name>
    <dbReference type="NCBI Taxonomy" id="53317"/>
    <lineage>
        <taxon>Bacteria</taxon>
        <taxon>Pseudomonadati</taxon>
        <taxon>Pseudomonadota</taxon>
        <taxon>Alphaproteobacteria</taxon>
        <taxon>Sphingomonadales</taxon>
        <taxon>Sphingomonadaceae</taxon>
        <taxon>Sphingomonas</taxon>
    </lineage>
</organism>
<gene>
    <name evidence="1" type="ORF">GGR89_002316</name>
</gene>
<dbReference type="Gene3D" id="3.40.50.1000">
    <property type="entry name" value="HAD superfamily/HAD-like"/>
    <property type="match status" value="1"/>
</dbReference>
<dbReference type="AlphaFoldDB" id="A0A7X5XZ02"/>
<dbReference type="RefSeq" id="WP_125976888.1">
    <property type="nucleotide sequence ID" value="NZ_BAAADY010000001.1"/>
</dbReference>
<evidence type="ECO:0000313" key="1">
    <source>
        <dbReference type="EMBL" id="NJB97989.1"/>
    </source>
</evidence>
<comment type="caution">
    <text evidence="1">The sequence shown here is derived from an EMBL/GenBank/DDBJ whole genome shotgun (WGS) entry which is preliminary data.</text>
</comment>
<dbReference type="InterPro" id="IPR023214">
    <property type="entry name" value="HAD_sf"/>
</dbReference>
<protein>
    <recommendedName>
        <fullName evidence="3">HAD family hydrolase</fullName>
    </recommendedName>
</protein>
<reference evidence="1 2" key="1">
    <citation type="submission" date="2020-03" db="EMBL/GenBank/DDBJ databases">
        <title>Genomic Encyclopedia of Type Strains, Phase IV (KMG-IV): sequencing the most valuable type-strain genomes for metagenomic binning, comparative biology and taxonomic classification.</title>
        <authorList>
            <person name="Goeker M."/>
        </authorList>
    </citation>
    <scope>NUCLEOTIDE SEQUENCE [LARGE SCALE GENOMIC DNA]</scope>
    <source>
        <strain evidence="1 2">DSM 7225</strain>
    </source>
</reference>
<dbReference type="InterPro" id="IPR036412">
    <property type="entry name" value="HAD-like_sf"/>
</dbReference>
<dbReference type="SUPFAM" id="SSF56784">
    <property type="entry name" value="HAD-like"/>
    <property type="match status" value="1"/>
</dbReference>
<proteinExistence type="predicted"/>
<keyword evidence="2" id="KW-1185">Reference proteome</keyword>
<dbReference type="EMBL" id="JAATJB010000006">
    <property type="protein sequence ID" value="NJB97989.1"/>
    <property type="molecule type" value="Genomic_DNA"/>
</dbReference>
<dbReference type="Proteomes" id="UP000531251">
    <property type="component" value="Unassembled WGS sequence"/>
</dbReference>
<evidence type="ECO:0000313" key="2">
    <source>
        <dbReference type="Proteomes" id="UP000531251"/>
    </source>
</evidence>